<dbReference type="SUPFAM" id="SSF53098">
    <property type="entry name" value="Ribonuclease H-like"/>
    <property type="match status" value="1"/>
</dbReference>
<dbReference type="PANTHER" id="PTHR23044:SF61">
    <property type="entry name" value="3'-5' EXORIBONUCLEASE 1-RELATED"/>
    <property type="match status" value="1"/>
</dbReference>
<feature type="domain" description="Exonuclease" evidence="4">
    <location>
        <begin position="82"/>
        <end position="265"/>
    </location>
</feature>
<evidence type="ECO:0000256" key="3">
    <source>
        <dbReference type="ARBA" id="ARBA00022839"/>
    </source>
</evidence>
<evidence type="ECO:0000256" key="2">
    <source>
        <dbReference type="ARBA" id="ARBA00022801"/>
    </source>
</evidence>
<dbReference type="PANTHER" id="PTHR23044">
    <property type="entry name" value="3'-5' EXONUCLEASE ERI1-RELATED"/>
    <property type="match status" value="1"/>
</dbReference>
<proteinExistence type="predicted"/>
<organism evidence="5 6">
    <name type="scientific">Necator americanus</name>
    <name type="common">Human hookworm</name>
    <dbReference type="NCBI Taxonomy" id="51031"/>
    <lineage>
        <taxon>Eukaryota</taxon>
        <taxon>Metazoa</taxon>
        <taxon>Ecdysozoa</taxon>
        <taxon>Nematoda</taxon>
        <taxon>Chromadorea</taxon>
        <taxon>Rhabditida</taxon>
        <taxon>Rhabditina</taxon>
        <taxon>Rhabditomorpha</taxon>
        <taxon>Strongyloidea</taxon>
        <taxon>Ancylostomatidae</taxon>
        <taxon>Bunostominae</taxon>
        <taxon>Necator</taxon>
    </lineage>
</organism>
<gene>
    <name evidence="5" type="primary">Necator_chrV.g21152</name>
    <name evidence="5" type="ORF">RB195_016359</name>
</gene>
<keyword evidence="6" id="KW-1185">Reference proteome</keyword>
<dbReference type="Proteomes" id="UP001303046">
    <property type="component" value="Unassembled WGS sequence"/>
</dbReference>
<evidence type="ECO:0000313" key="5">
    <source>
        <dbReference type="EMBL" id="KAK6759093.1"/>
    </source>
</evidence>
<keyword evidence="1" id="KW-0540">Nuclease</keyword>
<dbReference type="Gene3D" id="3.30.420.10">
    <property type="entry name" value="Ribonuclease H-like superfamily/Ribonuclease H"/>
    <property type="match status" value="1"/>
</dbReference>
<evidence type="ECO:0000256" key="1">
    <source>
        <dbReference type="ARBA" id="ARBA00022722"/>
    </source>
</evidence>
<dbReference type="InterPro" id="IPR047201">
    <property type="entry name" value="ERI-1_3'hExo-like"/>
</dbReference>
<dbReference type="SMART" id="SM00479">
    <property type="entry name" value="EXOIII"/>
    <property type="match status" value="1"/>
</dbReference>
<keyword evidence="3" id="KW-0269">Exonuclease</keyword>
<dbReference type="InterPro" id="IPR012337">
    <property type="entry name" value="RNaseH-like_sf"/>
</dbReference>
<keyword evidence="2" id="KW-0378">Hydrolase</keyword>
<reference evidence="5 6" key="1">
    <citation type="submission" date="2023-08" db="EMBL/GenBank/DDBJ databases">
        <title>A Necator americanus chromosomal reference genome.</title>
        <authorList>
            <person name="Ilik V."/>
            <person name="Petrzelkova K.J."/>
            <person name="Pardy F."/>
            <person name="Fuh T."/>
            <person name="Niatou-Singa F.S."/>
            <person name="Gouil Q."/>
            <person name="Baker L."/>
            <person name="Ritchie M.E."/>
            <person name="Jex A.R."/>
            <person name="Gazzola D."/>
            <person name="Li H."/>
            <person name="Toshio Fujiwara R."/>
            <person name="Zhan B."/>
            <person name="Aroian R.V."/>
            <person name="Pafco B."/>
            <person name="Schwarz E.M."/>
        </authorList>
    </citation>
    <scope>NUCLEOTIDE SEQUENCE [LARGE SCALE GENOMIC DNA]</scope>
    <source>
        <strain evidence="5 6">Aroian</strain>
        <tissue evidence="5">Whole animal</tissue>
    </source>
</reference>
<accession>A0ABR1E9D5</accession>
<dbReference type="InterPro" id="IPR036397">
    <property type="entry name" value="RNaseH_sf"/>
</dbReference>
<dbReference type="InterPro" id="IPR051274">
    <property type="entry name" value="3-5_Exoribonuclease"/>
</dbReference>
<name>A0ABR1E9D5_NECAM</name>
<dbReference type="Pfam" id="PF00929">
    <property type="entry name" value="RNase_T"/>
    <property type="match status" value="1"/>
</dbReference>
<dbReference type="EMBL" id="JAVFWL010000005">
    <property type="protein sequence ID" value="KAK6759093.1"/>
    <property type="molecule type" value="Genomic_DNA"/>
</dbReference>
<protein>
    <recommendedName>
        <fullName evidence="4">Exonuclease domain-containing protein</fullName>
    </recommendedName>
</protein>
<comment type="caution">
    <text evidence="5">The sequence shown here is derived from an EMBL/GenBank/DDBJ whole genome shotgun (WGS) entry which is preliminary data.</text>
</comment>
<sequence>MSVPWVRTPIVFLSSPTTSHCFRYSFASSSSCWKAVKKPSSVNKSGLCVVQSTSSRRSPQNDEPLPLRRAVPSQIADQHFDCLLVLDFEATCCDGGPILPYPEIIEFPVARLNVKTWTVSSYFHKYVRPTTNPNITSFCTHLTGIIQEMVDNQPTIDEVLQQFNDWMCKEGLLHSRTAFVTCGDWDLGVMLPSEAHNKGLVIPEYFNSWINVKKSHCEHTGSFAKSLRELLSIYKLQHSGRLHSGIDDVKSICAITSAMAKQGYVYRVNGSTNTAPVRKRVFRNVTVQ</sequence>
<dbReference type="InterPro" id="IPR013520">
    <property type="entry name" value="Ribonucl_H"/>
</dbReference>
<evidence type="ECO:0000313" key="6">
    <source>
        <dbReference type="Proteomes" id="UP001303046"/>
    </source>
</evidence>
<dbReference type="CDD" id="cd06133">
    <property type="entry name" value="ERI-1_3'hExo_like"/>
    <property type="match status" value="1"/>
</dbReference>
<evidence type="ECO:0000259" key="4">
    <source>
        <dbReference type="SMART" id="SM00479"/>
    </source>
</evidence>